<evidence type="ECO:0000256" key="3">
    <source>
        <dbReference type="SAM" id="MobiDB-lite"/>
    </source>
</evidence>
<keyword evidence="5" id="KW-1185">Reference proteome</keyword>
<feature type="region of interest" description="Disordered" evidence="3">
    <location>
        <begin position="1"/>
        <end position="40"/>
    </location>
</feature>
<evidence type="ECO:0000313" key="4">
    <source>
        <dbReference type="EMBL" id="KAK6953824.1"/>
    </source>
</evidence>
<dbReference type="PANTHER" id="PTHR13393:SF0">
    <property type="entry name" value="RNA N6-ADENOSINE-METHYLTRANSFERASE METTL16"/>
    <property type="match status" value="1"/>
</dbReference>
<dbReference type="InterPro" id="IPR029063">
    <property type="entry name" value="SAM-dependent_MTases_sf"/>
</dbReference>
<evidence type="ECO:0000256" key="1">
    <source>
        <dbReference type="ARBA" id="ARBA00022603"/>
    </source>
</evidence>
<proteinExistence type="predicted"/>
<dbReference type="Proteomes" id="UP001369815">
    <property type="component" value="Unassembled WGS sequence"/>
</dbReference>
<dbReference type="PANTHER" id="PTHR13393">
    <property type="entry name" value="SAM-DEPENDENT METHYLTRANSFERASE"/>
    <property type="match status" value="1"/>
</dbReference>
<comment type="caution">
    <text evidence="4">The sequence shown here is derived from an EMBL/GenBank/DDBJ whole genome shotgun (WGS) entry which is preliminary data.</text>
</comment>
<dbReference type="InterPro" id="IPR010286">
    <property type="entry name" value="METTL16/RlmF"/>
</dbReference>
<sequence>MAGEEMDTLSRDSGPERGIKRKSTEDGLLEKGTGKSPTLMDRAVSLSTPVECFSASNDSPSKSKASRGPRDDHYYKTLYTEELDFRVLGQHDPEFEAVLERGSHLDFNKPNSVMQLTKTLLKRDFDLTVDLPMDRLCPPIPNRHNYILWLKDLLDSSSPPYINAGELIPTRRVTGLDVGTGASLIYPLLGCAQRPSWAFIATDVDTKSLSYARKNVELNNMQSRIRVVSRTITDCLFPLDELGLESIDFTMVNPPFYASEAELTDLAKQKLRPPNSACTGAPIEMVCAGGEIGFIQRMIDESLVLRERVQWYTCMLGKQSSLEVLVSILKNHGVANYAVTAFVQGKKTRRWAIGWSFGHKRPSLSASRGCEPSAGKKILPDPTEMTVFTGSNLQAKPVLLGQAICDAMEGLNLRSWSWSTQLFQGIGFSSGNVWSRAYRRKRARERGNLRSAKGNTAEGSSPFHSKSSSQQEEQCTFGFALTIQVPEDTESENHIALVARWLQGGEYAVFESFTGFLRKAILPAIQEQLSTISNQP</sequence>
<dbReference type="SUPFAM" id="SSF53335">
    <property type="entry name" value="S-adenosyl-L-methionine-dependent methyltransferases"/>
    <property type="match status" value="1"/>
</dbReference>
<feature type="compositionally biased region" description="Polar residues" evidence="3">
    <location>
        <begin position="54"/>
        <end position="63"/>
    </location>
</feature>
<reference evidence="4 5" key="1">
    <citation type="journal article" date="2024" name="Front Chem Biol">
        <title>Unveiling the potential of Daldinia eschscholtzii MFLUCC 19-0629 through bioactivity and bioinformatics studies for enhanced sustainable agriculture production.</title>
        <authorList>
            <person name="Brooks S."/>
            <person name="Weaver J.A."/>
            <person name="Klomchit A."/>
            <person name="Alharthi S.A."/>
            <person name="Onlamun T."/>
            <person name="Nurani R."/>
            <person name="Vong T.K."/>
            <person name="Alberti F."/>
            <person name="Greco C."/>
        </authorList>
    </citation>
    <scope>NUCLEOTIDE SEQUENCE [LARGE SCALE GENOMIC DNA]</scope>
    <source>
        <strain evidence="4">MFLUCC 19-0629</strain>
    </source>
</reference>
<dbReference type="EMBL" id="JBANMG010000004">
    <property type="protein sequence ID" value="KAK6953824.1"/>
    <property type="molecule type" value="Genomic_DNA"/>
</dbReference>
<evidence type="ECO:0008006" key="6">
    <source>
        <dbReference type="Google" id="ProtNLM"/>
    </source>
</evidence>
<dbReference type="GO" id="GO:0008168">
    <property type="term" value="F:methyltransferase activity"/>
    <property type="evidence" value="ECO:0007669"/>
    <property type="project" value="UniProtKB-KW"/>
</dbReference>
<feature type="region of interest" description="Disordered" evidence="3">
    <location>
        <begin position="445"/>
        <end position="470"/>
    </location>
</feature>
<keyword evidence="1" id="KW-0489">Methyltransferase</keyword>
<gene>
    <name evidence="4" type="ORF">Daesc_003786</name>
</gene>
<name>A0AAX6MMV8_9PEZI</name>
<dbReference type="CDD" id="cd02440">
    <property type="entry name" value="AdoMet_MTases"/>
    <property type="match status" value="1"/>
</dbReference>
<protein>
    <recommendedName>
        <fullName evidence="6">U6 small nuclear RNA (adenine-(43)-N(6))-methyltransferase</fullName>
    </recommendedName>
</protein>
<keyword evidence="2" id="KW-0808">Transferase</keyword>
<dbReference type="GO" id="GO:0005634">
    <property type="term" value="C:nucleus"/>
    <property type="evidence" value="ECO:0007669"/>
    <property type="project" value="TreeGrafter"/>
</dbReference>
<accession>A0AAX6MMV8</accession>
<organism evidence="4 5">
    <name type="scientific">Daldinia eschscholtzii</name>
    <dbReference type="NCBI Taxonomy" id="292717"/>
    <lineage>
        <taxon>Eukaryota</taxon>
        <taxon>Fungi</taxon>
        <taxon>Dikarya</taxon>
        <taxon>Ascomycota</taxon>
        <taxon>Pezizomycotina</taxon>
        <taxon>Sordariomycetes</taxon>
        <taxon>Xylariomycetidae</taxon>
        <taxon>Xylariales</taxon>
        <taxon>Hypoxylaceae</taxon>
        <taxon>Daldinia</taxon>
    </lineage>
</organism>
<evidence type="ECO:0000256" key="2">
    <source>
        <dbReference type="ARBA" id="ARBA00022679"/>
    </source>
</evidence>
<feature type="compositionally biased region" description="Low complexity" evidence="3">
    <location>
        <begin position="460"/>
        <end position="469"/>
    </location>
</feature>
<dbReference type="GO" id="GO:0070475">
    <property type="term" value="P:rRNA base methylation"/>
    <property type="evidence" value="ECO:0007669"/>
    <property type="project" value="TreeGrafter"/>
</dbReference>
<feature type="compositionally biased region" description="Basic and acidic residues" evidence="3">
    <location>
        <begin position="8"/>
        <end position="33"/>
    </location>
</feature>
<feature type="region of interest" description="Disordered" evidence="3">
    <location>
        <begin position="52"/>
        <end position="71"/>
    </location>
</feature>
<evidence type="ECO:0000313" key="5">
    <source>
        <dbReference type="Proteomes" id="UP001369815"/>
    </source>
</evidence>
<dbReference type="Gene3D" id="3.40.50.150">
    <property type="entry name" value="Vaccinia Virus protein VP39"/>
    <property type="match status" value="1"/>
</dbReference>
<dbReference type="Pfam" id="PF05971">
    <property type="entry name" value="Methyltransf_10"/>
    <property type="match status" value="1"/>
</dbReference>
<dbReference type="AlphaFoldDB" id="A0AAX6MMV8"/>